<sequence>MTDMMSGVENAEDSKPETGLDCTRLSLRGGSRRVGCSGAGQLGQLRDFLEPALVTSAYAPKKSASNAVTSSRALNVVVTQSGYG</sequence>
<organism evidence="2 3">
    <name type="scientific">Lentzea atacamensis</name>
    <dbReference type="NCBI Taxonomy" id="531938"/>
    <lineage>
        <taxon>Bacteria</taxon>
        <taxon>Bacillati</taxon>
        <taxon>Actinomycetota</taxon>
        <taxon>Actinomycetes</taxon>
        <taxon>Pseudonocardiales</taxon>
        <taxon>Pseudonocardiaceae</taxon>
        <taxon>Lentzea</taxon>
    </lineage>
</organism>
<gene>
    <name evidence="2" type="ORF">C8D87_103796</name>
</gene>
<name>A0ABX9EFD4_9PSEU</name>
<comment type="caution">
    <text evidence="2">The sequence shown here is derived from an EMBL/GenBank/DDBJ whole genome shotgun (WGS) entry which is preliminary data.</text>
</comment>
<proteinExistence type="predicted"/>
<dbReference type="EMBL" id="QLTT01000003">
    <property type="protein sequence ID" value="RAS67457.1"/>
    <property type="molecule type" value="Genomic_DNA"/>
</dbReference>
<protein>
    <submittedName>
        <fullName evidence="2">Uncharacterized protein</fullName>
    </submittedName>
</protein>
<evidence type="ECO:0000256" key="1">
    <source>
        <dbReference type="SAM" id="MobiDB-lite"/>
    </source>
</evidence>
<evidence type="ECO:0000313" key="2">
    <source>
        <dbReference type="EMBL" id="RAS67457.1"/>
    </source>
</evidence>
<accession>A0ABX9EFD4</accession>
<reference evidence="2 3" key="1">
    <citation type="submission" date="2018-06" db="EMBL/GenBank/DDBJ databases">
        <title>Genomic Encyclopedia of Type Strains, Phase IV (KMG-IV): sequencing the most valuable type-strain genomes for metagenomic binning, comparative biology and taxonomic classification.</title>
        <authorList>
            <person name="Goeker M."/>
        </authorList>
    </citation>
    <scope>NUCLEOTIDE SEQUENCE [LARGE SCALE GENOMIC DNA]</scope>
    <source>
        <strain evidence="2 3">DSM 45479</strain>
    </source>
</reference>
<dbReference type="RefSeq" id="WP_146771766.1">
    <property type="nucleotide sequence ID" value="NZ_QLTT01000003.1"/>
</dbReference>
<dbReference type="Proteomes" id="UP000248714">
    <property type="component" value="Unassembled WGS sequence"/>
</dbReference>
<feature type="region of interest" description="Disordered" evidence="1">
    <location>
        <begin position="1"/>
        <end position="24"/>
    </location>
</feature>
<keyword evidence="3" id="KW-1185">Reference proteome</keyword>
<evidence type="ECO:0000313" key="3">
    <source>
        <dbReference type="Proteomes" id="UP000248714"/>
    </source>
</evidence>